<keyword evidence="1" id="KW-0547">Nucleotide-binding</keyword>
<dbReference type="InterPro" id="IPR039383">
    <property type="entry name" value="FHIT"/>
</dbReference>
<keyword evidence="7" id="KW-1185">Reference proteome</keyword>
<evidence type="ECO:0000256" key="1">
    <source>
        <dbReference type="ARBA" id="ARBA00022741"/>
    </source>
</evidence>
<dbReference type="PANTHER" id="PTHR42997:SF1">
    <property type="entry name" value="AP-4-A PHOSPHORYLASE"/>
    <property type="match status" value="1"/>
</dbReference>
<dbReference type="SUPFAM" id="SSF54197">
    <property type="entry name" value="HIT-like"/>
    <property type="match status" value="1"/>
</dbReference>
<dbReference type="Pfam" id="PF01230">
    <property type="entry name" value="HIT"/>
    <property type="match status" value="1"/>
</dbReference>
<organism evidence="6 7">
    <name type="scientific">Nocardioides kongjuensis</name>
    <dbReference type="NCBI Taxonomy" id="349522"/>
    <lineage>
        <taxon>Bacteria</taxon>
        <taxon>Bacillati</taxon>
        <taxon>Actinomycetota</taxon>
        <taxon>Actinomycetes</taxon>
        <taxon>Propionibacteriales</taxon>
        <taxon>Nocardioidaceae</taxon>
        <taxon>Nocardioides</taxon>
    </lineage>
</organism>
<dbReference type="InterPro" id="IPR036265">
    <property type="entry name" value="HIT-like_sf"/>
</dbReference>
<dbReference type="InterPro" id="IPR052908">
    <property type="entry name" value="AP-4-A_phosphorylase"/>
</dbReference>
<name>A0A852RJK9_9ACTN</name>
<evidence type="ECO:0000259" key="5">
    <source>
        <dbReference type="PROSITE" id="PS51084"/>
    </source>
</evidence>
<dbReference type="CDD" id="cd01275">
    <property type="entry name" value="FHIT"/>
    <property type="match status" value="1"/>
</dbReference>
<dbReference type="GO" id="GO:0003877">
    <property type="term" value="F:ATP:ADP adenylyltransferase activity"/>
    <property type="evidence" value="ECO:0007669"/>
    <property type="project" value="UniProtKB-EC"/>
</dbReference>
<feature type="binding site" evidence="3">
    <location>
        <position position="145"/>
    </location>
    <ligand>
        <name>substrate</name>
    </ligand>
</feature>
<evidence type="ECO:0000256" key="2">
    <source>
        <dbReference type="PIRSR" id="PIRSR639383-1"/>
    </source>
</evidence>
<feature type="domain" description="HIT" evidence="5">
    <location>
        <begin position="44"/>
        <end position="156"/>
    </location>
</feature>
<dbReference type="Proteomes" id="UP000582231">
    <property type="component" value="Unassembled WGS sequence"/>
</dbReference>
<evidence type="ECO:0000256" key="3">
    <source>
        <dbReference type="PIRSR" id="PIRSR639383-2"/>
    </source>
</evidence>
<protein>
    <submittedName>
        <fullName evidence="6">ATP adenylyltransferase</fullName>
        <ecNumber evidence="6">2.7.7.53</ecNumber>
    </submittedName>
</protein>
<dbReference type="Gene3D" id="3.30.428.10">
    <property type="entry name" value="HIT-like"/>
    <property type="match status" value="1"/>
</dbReference>
<feature type="short sequence motif" description="Histidine triad motif" evidence="4">
    <location>
        <begin position="141"/>
        <end position="145"/>
    </location>
</feature>
<dbReference type="EMBL" id="JACCBF010000001">
    <property type="protein sequence ID" value="NYD29516.1"/>
    <property type="molecule type" value="Genomic_DNA"/>
</dbReference>
<gene>
    <name evidence="6" type="ORF">BJ958_001062</name>
</gene>
<sequence length="182" mass="19759">MSPTTGPDGLDRLWTPHRMAYVRGEADDQAEAQPAHADPRPACPFCRITADPATSTDDELVVVRGRTAYVVLNLYPYNPGHLMVLPYRHVADYLDLDDEETDEVTALTKAALRTIRSVSQPHAFNVGLNLGGAAGGSLSGHLHQHVVPRWSGDANFMTVIGGTKTLPQLLGETRDLLAAAWH</sequence>
<dbReference type="GO" id="GO:0000166">
    <property type="term" value="F:nucleotide binding"/>
    <property type="evidence" value="ECO:0007669"/>
    <property type="project" value="UniProtKB-KW"/>
</dbReference>
<dbReference type="PANTHER" id="PTHR42997">
    <property type="entry name" value="HIT FAMILY HYDROLASE"/>
    <property type="match status" value="1"/>
</dbReference>
<reference evidence="6 7" key="1">
    <citation type="submission" date="2020-07" db="EMBL/GenBank/DDBJ databases">
        <title>Sequencing the genomes of 1000 actinobacteria strains.</title>
        <authorList>
            <person name="Klenk H.-P."/>
        </authorList>
    </citation>
    <scope>NUCLEOTIDE SEQUENCE [LARGE SCALE GENOMIC DNA]</scope>
    <source>
        <strain evidence="6 7">DSM 19082</strain>
    </source>
</reference>
<dbReference type="InterPro" id="IPR011146">
    <property type="entry name" value="HIT-like"/>
</dbReference>
<dbReference type="PROSITE" id="PS51084">
    <property type="entry name" value="HIT_2"/>
    <property type="match status" value="1"/>
</dbReference>
<dbReference type="AlphaFoldDB" id="A0A852RJK9"/>
<accession>A0A852RJK9</accession>
<feature type="binding site" evidence="3">
    <location>
        <position position="73"/>
    </location>
    <ligand>
        <name>substrate</name>
    </ligand>
</feature>
<keyword evidence="6" id="KW-0548">Nucleotidyltransferase</keyword>
<evidence type="ECO:0000313" key="6">
    <source>
        <dbReference type="EMBL" id="NYD29516.1"/>
    </source>
</evidence>
<proteinExistence type="predicted"/>
<evidence type="ECO:0000256" key="4">
    <source>
        <dbReference type="PROSITE-ProRule" id="PRU00464"/>
    </source>
</evidence>
<comment type="caution">
    <text evidence="6">The sequence shown here is derived from an EMBL/GenBank/DDBJ whole genome shotgun (WGS) entry which is preliminary data.</text>
</comment>
<evidence type="ECO:0000313" key="7">
    <source>
        <dbReference type="Proteomes" id="UP000582231"/>
    </source>
</evidence>
<feature type="active site" description="Tele-AMP-histidine intermediate" evidence="2">
    <location>
        <position position="143"/>
    </location>
</feature>
<keyword evidence="6" id="KW-0808">Transferase</keyword>
<dbReference type="EC" id="2.7.7.53" evidence="6"/>
<dbReference type="RefSeq" id="WP_179725883.1">
    <property type="nucleotide sequence ID" value="NZ_BAABEF010000001.1"/>
</dbReference>